<comment type="function">
    <text evidence="9">Component of the Mediator complex, a coactivator involved in the regulated transcription of nearly all RNA polymerase II-dependent genes. Mediator functions as a bridge to convey information from gene-specific regulatory proteins to the basal RNA polymerase II transcription machinery. Mediator is recruited to promoters by direct interactions with regulatory proteins and serves as a scaffold for the assembly of a functional preinitiation complex with RNA polymerase II and the general transcription factors.</text>
</comment>
<evidence type="ECO:0000256" key="8">
    <source>
        <dbReference type="ARBA" id="ARBA00032015"/>
    </source>
</evidence>
<evidence type="ECO:0000256" key="5">
    <source>
        <dbReference type="ARBA" id="ARBA00023159"/>
    </source>
</evidence>
<dbReference type="EMBL" id="LXTC01000004">
    <property type="protein sequence ID" value="OBA20586.1"/>
    <property type="molecule type" value="Genomic_DNA"/>
</dbReference>
<feature type="region of interest" description="Disordered" evidence="10">
    <location>
        <begin position="131"/>
        <end position="151"/>
    </location>
</feature>
<dbReference type="RefSeq" id="XP_018711108.1">
    <property type="nucleotide sequence ID" value="XM_018855240.1"/>
</dbReference>
<keyword evidence="14" id="KW-1185">Reference proteome</keyword>
<dbReference type="Pfam" id="PF11635">
    <property type="entry name" value="Med16_N"/>
    <property type="match status" value="1"/>
</dbReference>
<comment type="subunit">
    <text evidence="9">Component of the Mediator complex.</text>
</comment>
<keyword evidence="6 9" id="KW-0804">Transcription</keyword>
<name>A0A1A0H990_9ASCO</name>
<dbReference type="AlphaFoldDB" id="A0A1A0H990"/>
<evidence type="ECO:0000256" key="10">
    <source>
        <dbReference type="SAM" id="MobiDB-lite"/>
    </source>
</evidence>
<evidence type="ECO:0000256" key="6">
    <source>
        <dbReference type="ARBA" id="ARBA00023163"/>
    </source>
</evidence>
<evidence type="ECO:0000259" key="11">
    <source>
        <dbReference type="Pfam" id="PF11635"/>
    </source>
</evidence>
<evidence type="ECO:0000259" key="12">
    <source>
        <dbReference type="Pfam" id="PF20719"/>
    </source>
</evidence>
<comment type="subcellular location">
    <subcellularLocation>
        <location evidence="1 9">Nucleus</location>
    </subcellularLocation>
</comment>
<evidence type="ECO:0000256" key="2">
    <source>
        <dbReference type="ARBA" id="ARBA00006543"/>
    </source>
</evidence>
<evidence type="ECO:0000256" key="7">
    <source>
        <dbReference type="ARBA" id="ARBA00023242"/>
    </source>
</evidence>
<dbReference type="PANTHER" id="PTHR13224">
    <property type="entry name" value="THYROID HORMONE RECEPTOR-ASSOCIATED PROTEIN-RELATED"/>
    <property type="match status" value="1"/>
</dbReference>
<dbReference type="OrthoDB" id="4139168at2759"/>
<protein>
    <recommendedName>
        <fullName evidence="3 9">Mediator of RNA polymerase II transcription subunit 16</fullName>
    </recommendedName>
    <alternativeName>
        <fullName evidence="8 9">Mediator complex subunit 16</fullName>
    </alternativeName>
</protein>
<dbReference type="GO" id="GO:0045893">
    <property type="term" value="P:positive regulation of DNA-templated transcription"/>
    <property type="evidence" value="ECO:0007669"/>
    <property type="project" value="TreeGrafter"/>
</dbReference>
<dbReference type="STRING" id="869754.A0A1A0H990"/>
<comment type="similarity">
    <text evidence="2 9">Belongs to the Mediator complex subunit 16 family.</text>
</comment>
<dbReference type="PANTHER" id="PTHR13224:SF6">
    <property type="entry name" value="MEDIATOR OF RNA POLYMERASE II TRANSCRIPTION SUBUNIT 16"/>
    <property type="match status" value="1"/>
</dbReference>
<dbReference type="InterPro" id="IPR048339">
    <property type="entry name" value="Mediator_Med16_C"/>
</dbReference>
<dbReference type="GeneID" id="30028216"/>
<evidence type="ECO:0000256" key="3">
    <source>
        <dbReference type="ARBA" id="ARBA00019614"/>
    </source>
</evidence>
<evidence type="ECO:0000256" key="4">
    <source>
        <dbReference type="ARBA" id="ARBA00023015"/>
    </source>
</evidence>
<feature type="domain" description="Mediator complex subunit Med16 N-terminal" evidence="11">
    <location>
        <begin position="181"/>
        <end position="507"/>
    </location>
</feature>
<dbReference type="InterPro" id="IPR048338">
    <property type="entry name" value="Mediator_Med16"/>
</dbReference>
<keyword evidence="4 9" id="KW-0805">Transcription regulation</keyword>
<evidence type="ECO:0000313" key="13">
    <source>
        <dbReference type="EMBL" id="OBA20586.1"/>
    </source>
</evidence>
<dbReference type="GO" id="GO:0016592">
    <property type="term" value="C:mediator complex"/>
    <property type="evidence" value="ECO:0007669"/>
    <property type="project" value="InterPro"/>
</dbReference>
<organism evidence="13 14">
    <name type="scientific">Metschnikowia bicuspidata var. bicuspidata NRRL YB-4993</name>
    <dbReference type="NCBI Taxonomy" id="869754"/>
    <lineage>
        <taxon>Eukaryota</taxon>
        <taxon>Fungi</taxon>
        <taxon>Dikarya</taxon>
        <taxon>Ascomycota</taxon>
        <taxon>Saccharomycotina</taxon>
        <taxon>Pichiomycetes</taxon>
        <taxon>Metschnikowiaceae</taxon>
        <taxon>Metschnikowia</taxon>
    </lineage>
</organism>
<feature type="compositionally biased region" description="Polar residues" evidence="10">
    <location>
        <begin position="131"/>
        <end position="145"/>
    </location>
</feature>
<dbReference type="Pfam" id="PF20719">
    <property type="entry name" value="Med16_C"/>
    <property type="match status" value="1"/>
</dbReference>
<reference evidence="13 14" key="1">
    <citation type="submission" date="2016-05" db="EMBL/GenBank/DDBJ databases">
        <title>Comparative genomics of biotechnologically important yeasts.</title>
        <authorList>
            <consortium name="DOE Joint Genome Institute"/>
            <person name="Riley R."/>
            <person name="Haridas S."/>
            <person name="Wolfe K.H."/>
            <person name="Lopes M.R."/>
            <person name="Hittinger C.T."/>
            <person name="Goker M."/>
            <person name="Salamov A."/>
            <person name="Wisecaver J."/>
            <person name="Long T.M."/>
            <person name="Aerts A.L."/>
            <person name="Barry K."/>
            <person name="Choi C."/>
            <person name="Clum A."/>
            <person name="Coughlan A.Y."/>
            <person name="Deshpande S."/>
            <person name="Douglass A.P."/>
            <person name="Hanson S.J."/>
            <person name="Klenk H.-P."/>
            <person name="LaButti K."/>
            <person name="Lapidus A."/>
            <person name="Lindquist E."/>
            <person name="Lipzen A."/>
            <person name="Meier-kolthoff J.P."/>
            <person name="Ohm R.A."/>
            <person name="Otillar R.P."/>
            <person name="Pangilinan J."/>
            <person name="Peng Y."/>
            <person name="Rokas A."/>
            <person name="Rosa C.A."/>
            <person name="Scheuner C."/>
            <person name="Sibirny A.A."/>
            <person name="Slot J.C."/>
            <person name="Stielow J.B."/>
            <person name="Sun H."/>
            <person name="Kurtzman C.P."/>
            <person name="Blackwell M."/>
            <person name="Grigoriev I.V."/>
            <person name="Jeffries T.W."/>
        </authorList>
    </citation>
    <scope>NUCLEOTIDE SEQUENCE [LARGE SCALE GENOMIC DNA]</scope>
    <source>
        <strain evidence="13 14">NRRL YB-4993</strain>
    </source>
</reference>
<comment type="caution">
    <text evidence="13">The sequence shown here is derived from an EMBL/GenBank/DDBJ whole genome shotgun (WGS) entry which is preliminary data.</text>
</comment>
<evidence type="ECO:0000256" key="9">
    <source>
        <dbReference type="RuleBase" id="RU364149"/>
    </source>
</evidence>
<evidence type="ECO:0000313" key="14">
    <source>
        <dbReference type="Proteomes" id="UP000092555"/>
    </source>
</evidence>
<feature type="domain" description="Mediator complex subunit 16 C-terminal" evidence="12">
    <location>
        <begin position="865"/>
        <end position="987"/>
    </location>
</feature>
<dbReference type="Proteomes" id="UP000092555">
    <property type="component" value="Unassembled WGS sequence"/>
</dbReference>
<keyword evidence="5 9" id="KW-0010">Activator</keyword>
<gene>
    <name evidence="9" type="primary">MED16</name>
    <name evidence="13" type="ORF">METBIDRAFT_230170</name>
</gene>
<keyword evidence="7 9" id="KW-0539">Nucleus</keyword>
<proteinExistence type="inferred from homology"/>
<dbReference type="InterPro" id="IPR021665">
    <property type="entry name" value="Mediator_Med16_N"/>
</dbReference>
<evidence type="ECO:0000256" key="1">
    <source>
        <dbReference type="ARBA" id="ARBA00004123"/>
    </source>
</evidence>
<accession>A0A1A0H990</accession>
<sequence>MSMYDLMLESARHCQLDRGSQSISWSKNGFICYAFPASLGHNLNMTFLENTNGANWLLADPHKLTIKPLENSALPNIQLVLWSNILTDLAIFDEHGNFYVLLAGVGLLRSKNQKDDQVTANSSYNNGTLNKVSTAGSASSNTQDCETTEGPSYELTSYNHAEMIYRDIVQPNVGAEGDWRCVAFEWLGIDKPQIINKPAKATEDRATYTYGVHLFQSPLLAHPIVTKQACVALRRNGMFSLFHQGEHKVEYHKVSLNLTPNGGEEAVKYTHASIGFTPDKKILITAYEAITEKILTFLVSVDWGFLKESAVRQKSDPQYYTPKDKKNPPQIHASLLHEMSPLPSIQAEMETQGKNTQFEQCRLSLIDVISPYHLPDSSLDILLSYDVIAADNSIYSTIHRFQVKEADQLLSISFSSMTGTESNSKRRVSTLAFQDRYSLPYKLKAICTAVSGSIMLFVGEDSTITPINRENWSLLELEISGVKLENQEHNKPVLINSLLDCGFVIPRLQNDCAPFVFAVSPNLTGIVHLTIGSGEPAVFTTLERRSNALDKKAICLAFSHTHAQACYSNTSSDDLMALILKEYESLADCQARQELIHDIIVESHSAINFQLNSFNKESVDKLLSNPPLQKLLSLQLTMSDLSKKKVTGDIAWIILGLRSTSFGIMFSLSSIYRQMSKKKPVEDNMDDSINRAECIILLVGSVKWFIDLLIYLNQELLQLAFSKNNPQQSLITIENSVALPILMSKVPRLFLMYAITSIGKTHEILKKLHKDLSESNKLFTPMKEALERFFNTSNYLPLKLSNFEAFLRECDDYISKEHTSKGIDRAALLHFEQQLFCDGKIPHEMLSIAHTIIDRFFANNSRDPRLSSLFFYDTRWLEVGPTNIGVKVRARGPRKNFEPTHVRLQYSETEAIDALRKVFISCNTPIESGGTSLMGQYFNSTYRLKKCVRCRSVSLVSDPLVFESPRTIGLWTMVFQRNCVCGSAWVNCST</sequence>